<evidence type="ECO:0000313" key="1">
    <source>
        <dbReference type="EMBL" id="CAH1782924.1"/>
    </source>
</evidence>
<evidence type="ECO:0000313" key="2">
    <source>
        <dbReference type="Proteomes" id="UP000749559"/>
    </source>
</evidence>
<protein>
    <submittedName>
        <fullName evidence="1">Uncharacterized protein</fullName>
    </submittedName>
</protein>
<keyword evidence="2" id="KW-1185">Reference proteome</keyword>
<dbReference type="AlphaFoldDB" id="A0A8S4NQH2"/>
<dbReference type="Proteomes" id="UP000749559">
    <property type="component" value="Unassembled WGS sequence"/>
</dbReference>
<feature type="non-terminal residue" evidence="1">
    <location>
        <position position="1"/>
    </location>
</feature>
<comment type="caution">
    <text evidence="1">The sequence shown here is derived from an EMBL/GenBank/DDBJ whole genome shotgun (WGS) entry which is preliminary data.</text>
</comment>
<name>A0A8S4NQH2_OWEFU</name>
<sequence length="102" mass="11572">NEHKAYLELLAKTKSKSQRSALIRTIYPGQLKALMELILNVLAGNVIISRKERMDLLKFRATLEFMADTDIPNKQKIQRLLKKSKGIVVLLNIALMKALALL</sequence>
<organism evidence="1 2">
    <name type="scientific">Owenia fusiformis</name>
    <name type="common">Polychaete worm</name>
    <dbReference type="NCBI Taxonomy" id="6347"/>
    <lineage>
        <taxon>Eukaryota</taxon>
        <taxon>Metazoa</taxon>
        <taxon>Spiralia</taxon>
        <taxon>Lophotrochozoa</taxon>
        <taxon>Annelida</taxon>
        <taxon>Polychaeta</taxon>
        <taxon>Sedentaria</taxon>
        <taxon>Canalipalpata</taxon>
        <taxon>Sabellida</taxon>
        <taxon>Oweniida</taxon>
        <taxon>Oweniidae</taxon>
        <taxon>Owenia</taxon>
    </lineage>
</organism>
<proteinExistence type="predicted"/>
<gene>
    <name evidence="1" type="ORF">OFUS_LOCUS9321</name>
</gene>
<dbReference type="EMBL" id="CAIIXF020000005">
    <property type="protein sequence ID" value="CAH1782924.1"/>
    <property type="molecule type" value="Genomic_DNA"/>
</dbReference>
<reference evidence="1" key="1">
    <citation type="submission" date="2022-03" db="EMBL/GenBank/DDBJ databases">
        <authorList>
            <person name="Martin C."/>
        </authorList>
    </citation>
    <scope>NUCLEOTIDE SEQUENCE</scope>
</reference>
<accession>A0A8S4NQH2</accession>